<dbReference type="SUPFAM" id="SSF74653">
    <property type="entry name" value="TolA/TonB C-terminal domain"/>
    <property type="match status" value="1"/>
</dbReference>
<dbReference type="GO" id="GO:0055085">
    <property type="term" value="P:transmembrane transport"/>
    <property type="evidence" value="ECO:0007669"/>
    <property type="project" value="InterPro"/>
</dbReference>
<evidence type="ECO:0000256" key="4">
    <source>
        <dbReference type="ARBA" id="ARBA00022475"/>
    </source>
</evidence>
<evidence type="ECO:0000256" key="11">
    <source>
        <dbReference type="SAM" id="MobiDB-lite"/>
    </source>
</evidence>
<evidence type="ECO:0000313" key="13">
    <source>
        <dbReference type="EMBL" id="PAV26129.1"/>
    </source>
</evidence>
<name>A0A2A2I335_9GAMM</name>
<evidence type="ECO:0000256" key="6">
    <source>
        <dbReference type="ARBA" id="ARBA00022692"/>
    </source>
</evidence>
<feature type="compositionally biased region" description="Basic and acidic residues" evidence="11">
    <location>
        <begin position="58"/>
        <end position="77"/>
    </location>
</feature>
<evidence type="ECO:0000256" key="3">
    <source>
        <dbReference type="ARBA" id="ARBA00022448"/>
    </source>
</evidence>
<keyword evidence="4 10" id="KW-1003">Cell membrane</keyword>
<dbReference type="InterPro" id="IPR051045">
    <property type="entry name" value="TonB-dependent_transducer"/>
</dbReference>
<gene>
    <name evidence="13" type="ORF">CF392_07510</name>
</gene>
<dbReference type="PANTHER" id="PTHR33446">
    <property type="entry name" value="PROTEIN TONB-RELATED"/>
    <property type="match status" value="1"/>
</dbReference>
<dbReference type="GO" id="GO:0030288">
    <property type="term" value="C:outer membrane-bounded periplasmic space"/>
    <property type="evidence" value="ECO:0007669"/>
    <property type="project" value="InterPro"/>
</dbReference>
<feature type="transmembrane region" description="Helical" evidence="10">
    <location>
        <begin position="12"/>
        <end position="32"/>
    </location>
</feature>
<comment type="subcellular location">
    <subcellularLocation>
        <location evidence="1 10">Cell inner membrane</location>
        <topology evidence="1 10">Single-pass membrane protein</topology>
        <orientation evidence="1 10">Periplasmic side</orientation>
    </subcellularLocation>
</comment>
<dbReference type="Proteomes" id="UP000218332">
    <property type="component" value="Unassembled WGS sequence"/>
</dbReference>
<evidence type="ECO:0000256" key="7">
    <source>
        <dbReference type="ARBA" id="ARBA00022927"/>
    </source>
</evidence>
<keyword evidence="5 10" id="KW-0997">Cell inner membrane</keyword>
<evidence type="ECO:0000256" key="5">
    <source>
        <dbReference type="ARBA" id="ARBA00022519"/>
    </source>
</evidence>
<accession>A0A2A2I335</accession>
<dbReference type="InterPro" id="IPR037682">
    <property type="entry name" value="TonB_C"/>
</dbReference>
<evidence type="ECO:0000256" key="9">
    <source>
        <dbReference type="ARBA" id="ARBA00023136"/>
    </source>
</evidence>
<keyword evidence="6 10" id="KW-0812">Transmembrane</keyword>
<evidence type="ECO:0000256" key="1">
    <source>
        <dbReference type="ARBA" id="ARBA00004383"/>
    </source>
</evidence>
<dbReference type="GO" id="GO:0031992">
    <property type="term" value="F:energy transducer activity"/>
    <property type="evidence" value="ECO:0007669"/>
    <property type="project" value="InterPro"/>
</dbReference>
<comment type="caution">
    <text evidence="13">The sequence shown here is derived from an EMBL/GenBank/DDBJ whole genome shotgun (WGS) entry which is preliminary data.</text>
</comment>
<dbReference type="GO" id="GO:0005886">
    <property type="term" value="C:plasma membrane"/>
    <property type="evidence" value="ECO:0007669"/>
    <property type="project" value="UniProtKB-SubCell"/>
</dbReference>
<feature type="region of interest" description="Disordered" evidence="11">
    <location>
        <begin position="58"/>
        <end position="93"/>
    </location>
</feature>
<dbReference type="EMBL" id="NMPM01000037">
    <property type="protein sequence ID" value="PAV26129.1"/>
    <property type="molecule type" value="Genomic_DNA"/>
</dbReference>
<dbReference type="AlphaFoldDB" id="A0A2A2I335"/>
<evidence type="ECO:0000256" key="2">
    <source>
        <dbReference type="ARBA" id="ARBA00006555"/>
    </source>
</evidence>
<dbReference type="PRINTS" id="PR01374">
    <property type="entry name" value="TONBPROTEIN"/>
</dbReference>
<dbReference type="GO" id="GO:0015031">
    <property type="term" value="P:protein transport"/>
    <property type="evidence" value="ECO:0007669"/>
    <property type="project" value="UniProtKB-UniRule"/>
</dbReference>
<dbReference type="GO" id="GO:0015891">
    <property type="term" value="P:siderophore transport"/>
    <property type="evidence" value="ECO:0007669"/>
    <property type="project" value="InterPro"/>
</dbReference>
<keyword evidence="9 10" id="KW-0472">Membrane</keyword>
<dbReference type="PROSITE" id="PS52015">
    <property type="entry name" value="TONB_CTD"/>
    <property type="match status" value="1"/>
</dbReference>
<comment type="similarity">
    <text evidence="2 10">Belongs to the TonB family.</text>
</comment>
<reference evidence="13 14" key="1">
    <citation type="submission" date="2017-07" db="EMBL/GenBank/DDBJ databases">
        <title>Tamlnaduibacter salinus (Mi-7) genome sequencing.</title>
        <authorList>
            <person name="Verma A."/>
            <person name="Krishnamurthi S."/>
        </authorList>
    </citation>
    <scope>NUCLEOTIDE SEQUENCE [LARGE SCALE GENOMIC DNA]</scope>
    <source>
        <strain evidence="13 14">Mi-7</strain>
    </source>
</reference>
<sequence length="210" mass="23207">MTAIQTLSRYALAFVVATVVTFAVFFLMQTLISSGEGVLSGDDERFVVDFVRVQQQEQVKEKERQKPEPPKPEKEPPKPQTPQNQAQQQAVSGESLSIGPVAMDTSLNLDAGISGGGSSEYLPIVKVQPNYPRRALRRGIEGYVVVEFTVTRSGTVKDPRVVEADPPELFNSAALEAAKKFKYRPKMINGEATQVAGVRNIIRFQLDKKR</sequence>
<evidence type="ECO:0000313" key="14">
    <source>
        <dbReference type="Proteomes" id="UP000218332"/>
    </source>
</evidence>
<dbReference type="InterPro" id="IPR006260">
    <property type="entry name" value="TonB/TolA_C"/>
</dbReference>
<dbReference type="PANTHER" id="PTHR33446:SF14">
    <property type="entry name" value="PROTEIN TONB"/>
    <property type="match status" value="1"/>
</dbReference>
<dbReference type="Gene3D" id="3.30.1150.10">
    <property type="match status" value="1"/>
</dbReference>
<keyword evidence="8 10" id="KW-1133">Transmembrane helix</keyword>
<organism evidence="13 14">
    <name type="scientific">Tamilnaduibacter salinus</name>
    <dbReference type="NCBI Taxonomy" id="1484056"/>
    <lineage>
        <taxon>Bacteria</taxon>
        <taxon>Pseudomonadati</taxon>
        <taxon>Pseudomonadota</taxon>
        <taxon>Gammaproteobacteria</taxon>
        <taxon>Pseudomonadales</taxon>
        <taxon>Marinobacteraceae</taxon>
        <taxon>Tamilnaduibacter</taxon>
    </lineage>
</organism>
<proteinExistence type="inferred from homology"/>
<dbReference type="InterPro" id="IPR003538">
    <property type="entry name" value="TonB"/>
</dbReference>
<keyword evidence="3 10" id="KW-0813">Transport</keyword>
<dbReference type="RefSeq" id="WP_095610843.1">
    <property type="nucleotide sequence ID" value="NZ_NMPM01000037.1"/>
</dbReference>
<evidence type="ECO:0000259" key="12">
    <source>
        <dbReference type="PROSITE" id="PS52015"/>
    </source>
</evidence>
<keyword evidence="10" id="KW-0735">Signal-anchor</keyword>
<evidence type="ECO:0000256" key="10">
    <source>
        <dbReference type="RuleBase" id="RU362123"/>
    </source>
</evidence>
<keyword evidence="14" id="KW-1185">Reference proteome</keyword>
<feature type="domain" description="TonB C-terminal" evidence="12">
    <location>
        <begin position="116"/>
        <end position="210"/>
    </location>
</feature>
<dbReference type="NCBIfam" id="TIGR01352">
    <property type="entry name" value="tonB_Cterm"/>
    <property type="match status" value="1"/>
</dbReference>
<protein>
    <recommendedName>
        <fullName evidence="10">Protein TonB</fullName>
    </recommendedName>
</protein>
<dbReference type="Pfam" id="PF03544">
    <property type="entry name" value="TonB_C"/>
    <property type="match status" value="1"/>
</dbReference>
<evidence type="ECO:0000256" key="8">
    <source>
        <dbReference type="ARBA" id="ARBA00022989"/>
    </source>
</evidence>
<comment type="function">
    <text evidence="10">Interacts with outer membrane receptor proteins that carry out high-affinity binding and energy dependent uptake into the periplasmic space of specific substrates. It could act to transduce energy from the cytoplasmic membrane to specific energy-requiring processes in the outer membrane, resulting in the release into the periplasm of ligands bound by these outer membrane proteins.</text>
</comment>
<keyword evidence="7 10" id="KW-0653">Protein transport</keyword>